<evidence type="ECO:0008006" key="3">
    <source>
        <dbReference type="Google" id="ProtNLM"/>
    </source>
</evidence>
<accession>A0ABP6Z1A6</accession>
<gene>
    <name evidence="1" type="ORF">GCM10022295_88310</name>
</gene>
<comment type="caution">
    <text evidence="1">The sequence shown here is derived from an EMBL/GenBank/DDBJ whole genome shotgun (WGS) entry which is preliminary data.</text>
</comment>
<evidence type="ECO:0000313" key="1">
    <source>
        <dbReference type="EMBL" id="GAA3593059.1"/>
    </source>
</evidence>
<dbReference type="RefSeq" id="WP_346186559.1">
    <property type="nucleotide sequence ID" value="NZ_BAABCE010000030.1"/>
</dbReference>
<organism evidence="1 2">
    <name type="scientific">Streptomyces osmaniensis</name>
    <dbReference type="NCBI Taxonomy" id="593134"/>
    <lineage>
        <taxon>Bacteria</taxon>
        <taxon>Bacillati</taxon>
        <taxon>Actinomycetota</taxon>
        <taxon>Actinomycetes</taxon>
        <taxon>Kitasatosporales</taxon>
        <taxon>Streptomycetaceae</taxon>
        <taxon>Streptomyces</taxon>
    </lineage>
</organism>
<sequence>MDAAALDLLGPGVAEALTAWERQTGRHLGPFTTMDTGGSGALLFLAYVRDGDMRQRKRRMIVKLCSGDGEAAMEPGNHTAALRSRPSGNESFPDVHLVRQMYDPQRFEGSWLMFQEIAGRGDRGMTTLGALRRNQGLPEAVATVTRSLLEDWNPDEHGGEPMSAGGFVAELLDRRLEAGAPLRVWSHKLLGLPQTGAPWLCLPGGRTVPNPLDLGAGSPLAGSRLAYPVRGRAHGDLHPGNIMVPTADQAWSEYALIDLSRFSDHALLARDPAHLLLCIVADFLPEMSDGARTELLDLLVGRDTPALTVPHGLRQTLFLVREAPGAWLREHDIRPDWAGQWLLSLQACALMFTARERYSLHDRWWFYLLAAEAAGAYLKSVDVYEPSGATSVRLADEASIHVLHMPFQPYRVDAEAPVDPMSLCPPALHGPDQSLASSQLQQIVREFEPCLPGIIQETITETLLDQAEFIAGAAALMRERLSGLTREGSFGPSEGNGWSLRQVVGHLRATEARAVELTAELTAATPSPRSGIARRKLLEALEDLLVVVHENLNAI</sequence>
<keyword evidence="2" id="KW-1185">Reference proteome</keyword>
<reference evidence="2" key="1">
    <citation type="journal article" date="2019" name="Int. J. Syst. Evol. Microbiol.">
        <title>The Global Catalogue of Microorganisms (GCM) 10K type strain sequencing project: providing services to taxonomists for standard genome sequencing and annotation.</title>
        <authorList>
            <consortium name="The Broad Institute Genomics Platform"/>
            <consortium name="The Broad Institute Genome Sequencing Center for Infectious Disease"/>
            <person name="Wu L."/>
            <person name="Ma J."/>
        </authorList>
    </citation>
    <scope>NUCLEOTIDE SEQUENCE [LARGE SCALE GENOMIC DNA]</scope>
    <source>
        <strain evidence="2">JCM 17656</strain>
    </source>
</reference>
<dbReference type="EMBL" id="BAABCE010000030">
    <property type="protein sequence ID" value="GAA3593059.1"/>
    <property type="molecule type" value="Genomic_DNA"/>
</dbReference>
<name>A0ABP6Z1A6_9ACTN</name>
<dbReference type="Proteomes" id="UP001500707">
    <property type="component" value="Unassembled WGS sequence"/>
</dbReference>
<protein>
    <recommendedName>
        <fullName evidence="3">Aminoglycoside phosphotransferase domain-containing protein</fullName>
    </recommendedName>
</protein>
<proteinExistence type="predicted"/>
<evidence type="ECO:0000313" key="2">
    <source>
        <dbReference type="Proteomes" id="UP001500707"/>
    </source>
</evidence>